<dbReference type="GO" id="GO:0015078">
    <property type="term" value="F:proton transmembrane transporter activity"/>
    <property type="evidence" value="ECO:0007669"/>
    <property type="project" value="InterPro"/>
</dbReference>
<keyword evidence="10" id="KW-0812">Transmembrane</keyword>
<evidence type="ECO:0000256" key="8">
    <source>
        <dbReference type="ARBA" id="ARBA00023136"/>
    </source>
</evidence>
<keyword evidence="3" id="KW-0813">Transport</keyword>
<dbReference type="GO" id="GO:0045259">
    <property type="term" value="C:proton-transporting ATP synthase complex"/>
    <property type="evidence" value="ECO:0007669"/>
    <property type="project" value="UniProtKB-KW"/>
</dbReference>
<keyword evidence="7" id="KW-0496">Mitochondrion</keyword>
<sequence>MFARQSVRTAVAAARVQPVAQRNASSLVNKLQTLGEKSIYYAKVTAELSKIVYVKEGLAPPTVAEFTKVYECASKQAQLFAKDPKAVIELFIKNAKGFNKDEILRYLAYFIQILGFFSLGEIIGRRNVVGYASEH</sequence>
<evidence type="ECO:0000256" key="4">
    <source>
        <dbReference type="ARBA" id="ARBA00022547"/>
    </source>
</evidence>
<evidence type="ECO:0000256" key="6">
    <source>
        <dbReference type="ARBA" id="ARBA00023065"/>
    </source>
</evidence>
<comment type="subcellular location">
    <subcellularLocation>
        <location evidence="1">Mitochondrion membrane</location>
    </subcellularLocation>
</comment>
<dbReference type="Proteomes" id="UP000029867">
    <property type="component" value="Unassembled WGS sequence"/>
</dbReference>
<protein>
    <recommendedName>
        <fullName evidence="13">ATP synthase subunit g, mitochondrial</fullName>
    </recommendedName>
</protein>
<keyword evidence="4" id="KW-0138">CF(0)</keyword>
<organism evidence="11 12">
    <name type="scientific">Pichia kudriavzevii</name>
    <name type="common">Yeast</name>
    <name type="synonym">Issatchenkia orientalis</name>
    <dbReference type="NCBI Taxonomy" id="4909"/>
    <lineage>
        <taxon>Eukaryota</taxon>
        <taxon>Fungi</taxon>
        <taxon>Dikarya</taxon>
        <taxon>Ascomycota</taxon>
        <taxon>Saccharomycotina</taxon>
        <taxon>Pichiomycetes</taxon>
        <taxon>Pichiales</taxon>
        <taxon>Pichiaceae</taxon>
        <taxon>Pichia</taxon>
    </lineage>
</organism>
<accession>A0A099NRC1</accession>
<evidence type="ECO:0000256" key="7">
    <source>
        <dbReference type="ARBA" id="ARBA00023128"/>
    </source>
</evidence>
<evidence type="ECO:0000256" key="5">
    <source>
        <dbReference type="ARBA" id="ARBA00022781"/>
    </source>
</evidence>
<dbReference type="VEuPathDB" id="FungiDB:C5L36_0B08000"/>
<dbReference type="Pfam" id="PF04718">
    <property type="entry name" value="ATP-synt_G"/>
    <property type="match status" value="1"/>
</dbReference>
<feature type="transmembrane region" description="Helical" evidence="10">
    <location>
        <begin position="103"/>
        <end position="123"/>
    </location>
</feature>
<dbReference type="AlphaFoldDB" id="A0A099NRC1"/>
<evidence type="ECO:0000256" key="1">
    <source>
        <dbReference type="ARBA" id="ARBA00004325"/>
    </source>
</evidence>
<keyword evidence="10" id="KW-1133">Transmembrane helix</keyword>
<gene>
    <name evidence="11" type="ORF">JL09_g5735</name>
</gene>
<keyword evidence="8 10" id="KW-0472">Membrane</keyword>
<reference evidence="12" key="1">
    <citation type="journal article" date="2014" name="Microb. Cell Fact.">
        <title>Exploiting Issatchenkia orientalis SD108 for succinic acid production.</title>
        <authorList>
            <person name="Xiao H."/>
            <person name="Shao Z."/>
            <person name="Jiang Y."/>
            <person name="Dole S."/>
            <person name="Zhao H."/>
        </authorList>
    </citation>
    <scope>NUCLEOTIDE SEQUENCE [LARGE SCALE GENOMIC DNA]</scope>
    <source>
        <strain evidence="12">SD108</strain>
    </source>
</reference>
<dbReference type="GO" id="GO:0015986">
    <property type="term" value="P:proton motive force-driven ATP synthesis"/>
    <property type="evidence" value="ECO:0007669"/>
    <property type="project" value="InterPro"/>
</dbReference>
<evidence type="ECO:0008006" key="13">
    <source>
        <dbReference type="Google" id="ProtNLM"/>
    </source>
</evidence>
<dbReference type="GO" id="GO:0031966">
    <property type="term" value="C:mitochondrial membrane"/>
    <property type="evidence" value="ECO:0007669"/>
    <property type="project" value="UniProtKB-SubCell"/>
</dbReference>
<evidence type="ECO:0000256" key="10">
    <source>
        <dbReference type="SAM" id="Phobius"/>
    </source>
</evidence>
<proteinExistence type="inferred from homology"/>
<dbReference type="InterPro" id="IPR006808">
    <property type="entry name" value="ATP_synth_F0_gsu_mt"/>
</dbReference>
<keyword evidence="5" id="KW-0375">Hydrogen ion transport</keyword>
<evidence type="ECO:0000313" key="11">
    <source>
        <dbReference type="EMBL" id="KGK35115.1"/>
    </source>
</evidence>
<name>A0A099NRC1_PICKU</name>
<evidence type="ECO:0000256" key="9">
    <source>
        <dbReference type="ARBA" id="ARBA00023310"/>
    </source>
</evidence>
<dbReference type="EMBL" id="JQFK01000954">
    <property type="protein sequence ID" value="KGK35115.1"/>
    <property type="molecule type" value="Genomic_DNA"/>
</dbReference>
<comment type="similarity">
    <text evidence="2">Belongs to the ATPase g subunit family.</text>
</comment>
<dbReference type="eggNOG" id="KOG4103">
    <property type="taxonomic scope" value="Eukaryota"/>
</dbReference>
<keyword evidence="6" id="KW-0406">Ion transport</keyword>
<keyword evidence="9" id="KW-0066">ATP synthesis</keyword>
<comment type="caution">
    <text evidence="11">The sequence shown here is derived from an EMBL/GenBank/DDBJ whole genome shotgun (WGS) entry which is preliminary data.</text>
</comment>
<dbReference type="HOGENOM" id="CLU_083674_1_0_1"/>
<evidence type="ECO:0000313" key="12">
    <source>
        <dbReference type="Proteomes" id="UP000029867"/>
    </source>
</evidence>
<evidence type="ECO:0000256" key="2">
    <source>
        <dbReference type="ARBA" id="ARBA00005699"/>
    </source>
</evidence>
<evidence type="ECO:0000256" key="3">
    <source>
        <dbReference type="ARBA" id="ARBA00022448"/>
    </source>
</evidence>